<dbReference type="EMBL" id="JBHTEE010000001">
    <property type="protein sequence ID" value="MFC7599833.1"/>
    <property type="molecule type" value="Genomic_DNA"/>
</dbReference>
<evidence type="ECO:0000313" key="2">
    <source>
        <dbReference type="EMBL" id="MFC7599833.1"/>
    </source>
</evidence>
<evidence type="ECO:0000313" key="3">
    <source>
        <dbReference type="Proteomes" id="UP001596514"/>
    </source>
</evidence>
<proteinExistence type="predicted"/>
<reference evidence="3" key="1">
    <citation type="journal article" date="2019" name="Int. J. Syst. Evol. Microbiol.">
        <title>The Global Catalogue of Microorganisms (GCM) 10K type strain sequencing project: providing services to taxonomists for standard genome sequencing and annotation.</title>
        <authorList>
            <consortium name="The Broad Institute Genomics Platform"/>
            <consortium name="The Broad Institute Genome Sequencing Center for Infectious Disease"/>
            <person name="Wu L."/>
            <person name="Ma J."/>
        </authorList>
    </citation>
    <scope>NUCLEOTIDE SEQUENCE [LARGE SCALE GENOMIC DNA]</scope>
    <source>
        <strain evidence="3">JCM 10083</strain>
    </source>
</reference>
<feature type="compositionally biased region" description="Basic and acidic residues" evidence="1">
    <location>
        <begin position="32"/>
        <end position="41"/>
    </location>
</feature>
<gene>
    <name evidence="2" type="ORF">ACFQVD_06910</name>
</gene>
<sequence>MGVPAHGDQPDDQTPTPAATRNPATSAGPRSWSRESLDHGRSQGLGGGGMENGLLSRYVQERRADGQTVSSPVSSSFLCRAALWGAGGPSGSGRVAGPAERGESGGRSHESLYGMRPRGLALRPWP</sequence>
<dbReference type="RefSeq" id="WP_343974516.1">
    <property type="nucleotide sequence ID" value="NZ_BAAAGK010000124.1"/>
</dbReference>
<feature type="compositionally biased region" description="Basic and acidic residues" evidence="1">
    <location>
        <begin position="100"/>
        <end position="110"/>
    </location>
</feature>
<keyword evidence="3" id="KW-1185">Reference proteome</keyword>
<evidence type="ECO:0000256" key="1">
    <source>
        <dbReference type="SAM" id="MobiDB-lite"/>
    </source>
</evidence>
<name>A0ABW2SV18_9ACTN</name>
<organism evidence="2 3">
    <name type="scientific">Streptosporangium amethystogenes subsp. fukuiense</name>
    <dbReference type="NCBI Taxonomy" id="698418"/>
    <lineage>
        <taxon>Bacteria</taxon>
        <taxon>Bacillati</taxon>
        <taxon>Actinomycetota</taxon>
        <taxon>Actinomycetes</taxon>
        <taxon>Streptosporangiales</taxon>
        <taxon>Streptosporangiaceae</taxon>
        <taxon>Streptosporangium</taxon>
    </lineage>
</organism>
<feature type="region of interest" description="Disordered" evidence="1">
    <location>
        <begin position="86"/>
        <end position="126"/>
    </location>
</feature>
<dbReference type="Proteomes" id="UP001596514">
    <property type="component" value="Unassembled WGS sequence"/>
</dbReference>
<comment type="caution">
    <text evidence="2">The sequence shown here is derived from an EMBL/GenBank/DDBJ whole genome shotgun (WGS) entry which is preliminary data.</text>
</comment>
<protein>
    <submittedName>
        <fullName evidence="2">Uncharacterized protein</fullName>
    </submittedName>
</protein>
<feature type="compositionally biased region" description="Low complexity" evidence="1">
    <location>
        <begin position="14"/>
        <end position="27"/>
    </location>
</feature>
<feature type="region of interest" description="Disordered" evidence="1">
    <location>
        <begin position="1"/>
        <end position="57"/>
    </location>
</feature>
<accession>A0ABW2SV18</accession>